<sequence length="80" mass="9376">MFQPLLDAYTDSTRLDETDYKPPLNIALANWWPLDKRESKGFRRFILYFILSQRYTITLHQNPNEPSDLVFGSPIGSARK</sequence>
<organism evidence="1 2">
    <name type="scientific">Helicobacter pylori PZ5056</name>
    <dbReference type="NCBI Taxonomy" id="1337393"/>
    <lineage>
        <taxon>Bacteria</taxon>
        <taxon>Pseudomonadati</taxon>
        <taxon>Campylobacterota</taxon>
        <taxon>Epsilonproteobacteria</taxon>
        <taxon>Campylobacterales</taxon>
        <taxon>Helicobacteraceae</taxon>
        <taxon>Helicobacter</taxon>
    </lineage>
</organism>
<accession>T2SU26</accession>
<feature type="non-terminal residue" evidence="1">
    <location>
        <position position="80"/>
    </location>
</feature>
<reference evidence="1 2" key="1">
    <citation type="journal article" date="2013" name="Genome Announc.">
        <title>Draft Genome Sequences of Helicobacter pylori Strains Isolated from Regions of Low and High Gastric Cancer Risk in Colombia.</title>
        <authorList>
            <person name="Sheh A."/>
            <person name="Piazuelo M.B."/>
            <person name="Wilson K.T."/>
            <person name="Correa P."/>
            <person name="Fox J.G."/>
        </authorList>
    </citation>
    <scope>NUCLEOTIDE SEQUENCE [LARGE SCALE GENOMIC DNA]</scope>
    <source>
        <strain evidence="1 2">PZ5056</strain>
    </source>
</reference>
<dbReference type="Gene3D" id="3.40.50.11650">
    <property type="entry name" value="Glycosyl transferase family 10, N-terminal domain"/>
    <property type="match status" value="1"/>
</dbReference>
<dbReference type="Proteomes" id="UP000015834">
    <property type="component" value="Unassembled WGS sequence"/>
</dbReference>
<evidence type="ECO:0000313" key="2">
    <source>
        <dbReference type="Proteomes" id="UP000015834"/>
    </source>
</evidence>
<evidence type="ECO:0000313" key="1">
    <source>
        <dbReference type="EMBL" id="EQD96112.1"/>
    </source>
</evidence>
<comment type="caution">
    <text evidence="1">The sequence shown here is derived from an EMBL/GenBank/DDBJ whole genome shotgun (WGS) entry which is preliminary data.</text>
</comment>
<proteinExistence type="predicted"/>
<dbReference type="EMBL" id="ASYU01000234">
    <property type="protein sequence ID" value="EQD96112.1"/>
    <property type="molecule type" value="Genomic_DNA"/>
</dbReference>
<name>T2SU26_HELPX</name>
<protein>
    <recommendedName>
        <fullName evidence="3">Alpha-(1,3)-fucosyltransferase</fullName>
    </recommendedName>
</protein>
<dbReference type="InterPro" id="IPR042574">
    <property type="entry name" value="FucT_N_sf"/>
</dbReference>
<dbReference type="AlphaFoldDB" id="T2SU26"/>
<gene>
    <name evidence="1" type="ORF">L933_04615</name>
</gene>
<evidence type="ECO:0008006" key="3">
    <source>
        <dbReference type="Google" id="ProtNLM"/>
    </source>
</evidence>